<dbReference type="PROSITE" id="PS51257">
    <property type="entry name" value="PROKAR_LIPOPROTEIN"/>
    <property type="match status" value="1"/>
</dbReference>
<dbReference type="Pfam" id="PF14509">
    <property type="entry name" value="GH97_C"/>
    <property type="match status" value="1"/>
</dbReference>
<feature type="domain" description="Glycosyl-hydrolase 97 catalytic" evidence="2">
    <location>
        <begin position="310"/>
        <end position="497"/>
    </location>
</feature>
<dbReference type="InterPro" id="IPR014718">
    <property type="entry name" value="GH-type_carb-bd"/>
</dbReference>
<feature type="chain" id="PRO_5026742232" evidence="1">
    <location>
        <begin position="19"/>
        <end position="701"/>
    </location>
</feature>
<dbReference type="EMBL" id="WOCD01000005">
    <property type="protein sequence ID" value="MUH73561.1"/>
    <property type="molecule type" value="Genomic_DNA"/>
</dbReference>
<protein>
    <submittedName>
        <fullName evidence="5">Glycoside hydrolase family 97 protein</fullName>
    </submittedName>
</protein>
<dbReference type="InterPro" id="IPR017853">
    <property type="entry name" value="GH"/>
</dbReference>
<proteinExistence type="predicted"/>
<dbReference type="PANTHER" id="PTHR35803:SF1">
    <property type="entry name" value="GLUCAN 1,4-ALPHA-GLUCOSIDASE SUSB"/>
    <property type="match status" value="1"/>
</dbReference>
<dbReference type="RefSeq" id="WP_155696909.1">
    <property type="nucleotide sequence ID" value="NZ_WOCD01000005.1"/>
</dbReference>
<feature type="domain" description="Glycosyl-hydrolase 97 C-terminal oligomerisation" evidence="4">
    <location>
        <begin position="593"/>
        <end position="699"/>
    </location>
</feature>
<dbReference type="OrthoDB" id="57532at2"/>
<dbReference type="Pfam" id="PF14508">
    <property type="entry name" value="GH97_N"/>
    <property type="match status" value="1"/>
</dbReference>
<keyword evidence="5" id="KW-0378">Hydrolase</keyword>
<dbReference type="Gene3D" id="2.70.98.10">
    <property type="match status" value="1"/>
</dbReference>
<name>A0A6N8FH26_9GAMM</name>
<keyword evidence="1" id="KW-0732">Signal</keyword>
<dbReference type="InterPro" id="IPR013785">
    <property type="entry name" value="Aldolase_TIM"/>
</dbReference>
<comment type="caution">
    <text evidence="5">The sequence shown here is derived from an EMBL/GenBank/DDBJ whole genome shotgun (WGS) entry which is preliminary data.</text>
</comment>
<evidence type="ECO:0000259" key="4">
    <source>
        <dbReference type="Pfam" id="PF14509"/>
    </source>
</evidence>
<gene>
    <name evidence="5" type="ORF">GNP35_14325</name>
</gene>
<dbReference type="PANTHER" id="PTHR35803">
    <property type="entry name" value="GLUCAN 1,4-ALPHA-GLUCOSIDASE SUSB-RELATED"/>
    <property type="match status" value="1"/>
</dbReference>
<dbReference type="InterPro" id="IPR029483">
    <property type="entry name" value="GH97_C"/>
</dbReference>
<feature type="domain" description="Glycosyl-hydrolase 97 N-terminal" evidence="3">
    <location>
        <begin position="23"/>
        <end position="292"/>
    </location>
</feature>
<dbReference type="InterPro" id="IPR052720">
    <property type="entry name" value="Glycosyl_hydrolase_97"/>
</dbReference>
<evidence type="ECO:0000259" key="2">
    <source>
        <dbReference type="Pfam" id="PF10566"/>
    </source>
</evidence>
<evidence type="ECO:0000256" key="1">
    <source>
        <dbReference type="SAM" id="SignalP"/>
    </source>
</evidence>
<evidence type="ECO:0000313" key="5">
    <source>
        <dbReference type="EMBL" id="MUH73561.1"/>
    </source>
</evidence>
<dbReference type="Gene3D" id="3.20.20.70">
    <property type="entry name" value="Aldolase class I"/>
    <property type="match status" value="1"/>
</dbReference>
<evidence type="ECO:0000313" key="6">
    <source>
        <dbReference type="Proteomes" id="UP000439994"/>
    </source>
</evidence>
<dbReference type="SUPFAM" id="SSF51445">
    <property type="entry name" value="(Trans)glycosidases"/>
    <property type="match status" value="1"/>
</dbReference>
<organism evidence="5 6">
    <name type="scientific">Psychrosphaera haliotis</name>
    <dbReference type="NCBI Taxonomy" id="555083"/>
    <lineage>
        <taxon>Bacteria</taxon>
        <taxon>Pseudomonadati</taxon>
        <taxon>Pseudomonadota</taxon>
        <taxon>Gammaproteobacteria</taxon>
        <taxon>Alteromonadales</taxon>
        <taxon>Pseudoalteromonadaceae</taxon>
        <taxon>Psychrosphaera</taxon>
    </lineage>
</organism>
<dbReference type="Proteomes" id="UP000439994">
    <property type="component" value="Unassembled WGS sequence"/>
</dbReference>
<accession>A0A6N8FH26</accession>
<keyword evidence="6" id="KW-1185">Reference proteome</keyword>
<dbReference type="AlphaFoldDB" id="A0A6N8FH26"/>
<feature type="signal peptide" evidence="1">
    <location>
        <begin position="1"/>
        <end position="18"/>
    </location>
</feature>
<dbReference type="GO" id="GO:0030246">
    <property type="term" value="F:carbohydrate binding"/>
    <property type="evidence" value="ECO:0007669"/>
    <property type="project" value="InterPro"/>
</dbReference>
<sequence length="701" mass="79217">MRFISATLLLLSSSACLAETVTITSPNGNIIVQVNDDKEQVEYTVSFKDQMVIEPSLLGLVFKEQASFTSNFNIDGTEKNTHQSEWQQPWGEQTVIKDHHNYASITLKNSQLPNHQTNKGWFSELISPTPATLNAQYTLEVKVFDDGIGFRYLVPNQDGFEHIELIKEATEFTIANAHDTTAYWIPARGWNRYEYTYNETPLSEAAHIHTPATFKTKNNVHLSIHEAALVDYAAMTLNQRRPGKYIADLTPWSDGVAVKSDNGLTSSWRTIQIAENAAELLNSHLILNLNEPNKLGDVSWVKPGKYVGIWWEMHINKSTWGSGEKHGATTQNTKYFMDFASEYGFDGVLVEGWNIGWDGDWFFNGDVFSFTENYDDFDINALSEYGNDKGAKLIGHHETSGNVTNYRNQMQDALDLYKKHGVEQIKTGYVADGGNIKRIDENGIVRKEWHDGQFMVNEYLFNVTEAAKRKISINTHEPIKDTGLRRTYPNWLSREGARGQEFNAWGNPPNPPEHLPMLAFTRMLSGPMDFTPGIFDMGFNGLEADKNRPQTTLAKQLAAYVVLYSPIQMAADLPENYLAKRDAFQFILDVPTDWTKSIGLAGEVGDFVVMARQAKQTERYSGDDWFVGAVTNEDARTVDISLDFLDANKQYEAQIYRDGDNAHWETNPYEYVIETQQVSSKDKMTLKLVASGGTAIRFKAL</sequence>
<dbReference type="InterPro" id="IPR019563">
    <property type="entry name" value="GH97_catalytic"/>
</dbReference>
<dbReference type="GO" id="GO:0016787">
    <property type="term" value="F:hydrolase activity"/>
    <property type="evidence" value="ECO:0007669"/>
    <property type="project" value="UniProtKB-KW"/>
</dbReference>
<reference evidence="5 6" key="1">
    <citation type="submission" date="2019-11" db="EMBL/GenBank/DDBJ databases">
        <title>P. haliotis isolates from Z. marina roots.</title>
        <authorList>
            <person name="Cohen M."/>
            <person name="Jospin G."/>
            <person name="Eisen J.A."/>
            <person name="Coil D.A."/>
        </authorList>
    </citation>
    <scope>NUCLEOTIDE SEQUENCE [LARGE SCALE GENOMIC DNA]</scope>
    <source>
        <strain evidence="5 6">UCD-MCMsp1aY</strain>
    </source>
</reference>
<dbReference type="InterPro" id="IPR029486">
    <property type="entry name" value="GH97_N"/>
</dbReference>
<dbReference type="Pfam" id="PF10566">
    <property type="entry name" value="Glyco_hydro_97"/>
    <property type="match status" value="1"/>
</dbReference>
<evidence type="ECO:0000259" key="3">
    <source>
        <dbReference type="Pfam" id="PF14508"/>
    </source>
</evidence>